<dbReference type="InterPro" id="IPR041957">
    <property type="entry name" value="CT_Nitrate-R-NapA-like"/>
</dbReference>
<name>A0A3B0ZD04_9ZZZZ</name>
<keyword evidence="8" id="KW-0408">Iron</keyword>
<dbReference type="InterPro" id="IPR050123">
    <property type="entry name" value="Prok_molybdopt-oxidoreductase"/>
</dbReference>
<evidence type="ECO:0000256" key="7">
    <source>
        <dbReference type="ARBA" id="ARBA00023002"/>
    </source>
</evidence>
<dbReference type="Gene3D" id="3.40.50.740">
    <property type="match status" value="1"/>
</dbReference>
<keyword evidence="7 12" id="KW-0560">Oxidoreductase</keyword>
<dbReference type="InterPro" id="IPR006656">
    <property type="entry name" value="Mopterin_OxRdtase"/>
</dbReference>
<dbReference type="Pfam" id="PF00384">
    <property type="entry name" value="Molybdopterin"/>
    <property type="match status" value="1"/>
</dbReference>
<evidence type="ECO:0000313" key="12">
    <source>
        <dbReference type="EMBL" id="VAW91298.1"/>
    </source>
</evidence>
<dbReference type="GO" id="GO:0043546">
    <property type="term" value="F:molybdopterin cofactor binding"/>
    <property type="evidence" value="ECO:0007669"/>
    <property type="project" value="InterPro"/>
</dbReference>
<evidence type="ECO:0000256" key="10">
    <source>
        <dbReference type="ARBA" id="ARBA00023063"/>
    </source>
</evidence>
<dbReference type="InterPro" id="IPR027467">
    <property type="entry name" value="MopterinOxRdtase_cofactor_BS"/>
</dbReference>
<evidence type="ECO:0000256" key="3">
    <source>
        <dbReference type="ARBA" id="ARBA00008747"/>
    </source>
</evidence>
<evidence type="ECO:0000256" key="2">
    <source>
        <dbReference type="ARBA" id="ARBA00001966"/>
    </source>
</evidence>
<evidence type="ECO:0000256" key="6">
    <source>
        <dbReference type="ARBA" id="ARBA00022723"/>
    </source>
</evidence>
<dbReference type="GO" id="GO:0046872">
    <property type="term" value="F:metal ion binding"/>
    <property type="evidence" value="ECO:0007669"/>
    <property type="project" value="UniProtKB-KW"/>
</dbReference>
<gene>
    <name evidence="12" type="ORF">MNBD_GAMMA23-1455</name>
</gene>
<keyword evidence="4" id="KW-0004">4Fe-4S</keyword>
<proteinExistence type="inferred from homology"/>
<keyword evidence="6" id="KW-0479">Metal-binding</keyword>
<dbReference type="PROSITE" id="PS51669">
    <property type="entry name" value="4FE4S_MOW_BIS_MGD"/>
    <property type="match status" value="1"/>
</dbReference>
<comment type="cofactor">
    <cofactor evidence="1">
        <name>Mo-bis(molybdopterin guanine dinucleotide)</name>
        <dbReference type="ChEBI" id="CHEBI:60539"/>
    </cofactor>
</comment>
<dbReference type="PROSITE" id="PS00551">
    <property type="entry name" value="MOLYBDOPTERIN_PROK_1"/>
    <property type="match status" value="1"/>
</dbReference>
<dbReference type="SUPFAM" id="SSF50692">
    <property type="entry name" value="ADC-like"/>
    <property type="match status" value="1"/>
</dbReference>
<evidence type="ECO:0000256" key="5">
    <source>
        <dbReference type="ARBA" id="ARBA00022505"/>
    </source>
</evidence>
<comment type="similarity">
    <text evidence="3">Belongs to the prokaryotic molybdopterin-containing oxidoreductase family. NasA/NapA/NarB subfamily.</text>
</comment>
<dbReference type="Gene3D" id="2.20.25.90">
    <property type="entry name" value="ADC-like domains"/>
    <property type="match status" value="1"/>
</dbReference>
<dbReference type="InterPro" id="IPR006963">
    <property type="entry name" value="Mopterin_OxRdtase_4Fe-4S_dom"/>
</dbReference>
<keyword evidence="5" id="KW-0500">Molybdenum</keyword>
<dbReference type="AlphaFoldDB" id="A0A3B0ZD04"/>
<evidence type="ECO:0000256" key="1">
    <source>
        <dbReference type="ARBA" id="ARBA00001942"/>
    </source>
</evidence>
<dbReference type="Gene3D" id="3.40.228.10">
    <property type="entry name" value="Dimethylsulfoxide Reductase, domain 2"/>
    <property type="match status" value="1"/>
</dbReference>
<dbReference type="CDD" id="cd02791">
    <property type="entry name" value="MopB_CT_Nitrate-R-NapA-like"/>
    <property type="match status" value="1"/>
</dbReference>
<dbReference type="GO" id="GO:0016491">
    <property type="term" value="F:oxidoreductase activity"/>
    <property type="evidence" value="ECO:0007669"/>
    <property type="project" value="UniProtKB-KW"/>
</dbReference>
<sequence>MLFGRNKKNPIKIADKGVVDWKYTTCGYCSTGCSIEVGLDKDGAAVATRGVAGADVNRGKLCLKGIFEHELFNIPGRGDKPLMRDHFYDAFEQTNWDTALDKVAGEIKRIQSTYGRDAFAIVSTGQIMTEEFYTLGKLARGVIGTNNYDGNTTLCMSSAVSGYKRSFGSDGPPGCYDDFEHTDCLIAFGSNLPEQHPIIYWRLKQALEKRKFPVIVVDPRVTMFAQMADIHLPVTPGTDLALLNSLVHVILDEGLEDRSYIDSNTTGYDDFIKTVEHYAPVSASKICGIDEDTIRNVARTYANAGAAMSIWTMGINQSTHGSDGVCAINNLNLVTGNIGKPGGTSLSITGQCNAMGTREWSGCSGLPGYRALEKEQDREDVAKFWGIDPEFFPKKRGLFQTDIFPAIETGQIKGMWLIATNPMTSMTNTARIRKILEKLDFLVVQDAYQDCESNQYANVYFPAGVWAEKEGCFTNTERRVNLIRNVIKPHGDSKADLWIFNQMAKRFEQGKKIKFPETSEGVFDELRQLSKGRMLDYSGMSYEKLETQKGVQWPCTEGDETGSARLYTDGKFQYPDAKAKLLALPFIDNNEVPDDEYPFWMNSGRVVEHFHTRTRTGKVGNINKFSPTPYMEMNPDSAKELGITHGGYARLTSRRGDGVVMVQCTQRVPPNMVFIPFHFHECANRLTLGLLDPHSRQPAFKQCAVKIEAVADQHAAAVRNKEARAF</sequence>
<dbReference type="SMART" id="SM00926">
    <property type="entry name" value="Molybdop_Fe4S4"/>
    <property type="match status" value="1"/>
</dbReference>
<evidence type="ECO:0000256" key="9">
    <source>
        <dbReference type="ARBA" id="ARBA00023014"/>
    </source>
</evidence>
<keyword evidence="9" id="KW-0411">Iron-sulfur</keyword>
<dbReference type="SUPFAM" id="SSF53706">
    <property type="entry name" value="Formate dehydrogenase/DMSO reductase, domains 1-3"/>
    <property type="match status" value="1"/>
</dbReference>
<dbReference type="PANTHER" id="PTHR43105:SF10">
    <property type="entry name" value="NADH-QUINONE OXIDOREDUCTASE SUBUNIT G"/>
    <property type="match status" value="1"/>
</dbReference>
<dbReference type="GO" id="GO:0016020">
    <property type="term" value="C:membrane"/>
    <property type="evidence" value="ECO:0007669"/>
    <property type="project" value="TreeGrafter"/>
</dbReference>
<accession>A0A3B0ZD04</accession>
<feature type="domain" description="4Fe-4S Mo/W bis-MGD-type" evidence="11">
    <location>
        <begin position="19"/>
        <end position="76"/>
    </location>
</feature>
<dbReference type="Pfam" id="PF04879">
    <property type="entry name" value="Molybdop_Fe4S4"/>
    <property type="match status" value="1"/>
</dbReference>
<comment type="cofactor">
    <cofactor evidence="2">
        <name>[4Fe-4S] cluster</name>
        <dbReference type="ChEBI" id="CHEBI:49883"/>
    </cofactor>
</comment>
<evidence type="ECO:0000259" key="11">
    <source>
        <dbReference type="PROSITE" id="PS51669"/>
    </source>
</evidence>
<keyword evidence="10" id="KW-0534">Nitrate assimilation</keyword>
<dbReference type="Gene3D" id="2.40.40.20">
    <property type="match status" value="1"/>
</dbReference>
<protein>
    <submittedName>
        <fullName evidence="12">Assimilatory nitrate reductase large subunit</fullName>
        <ecNumber evidence="12">1.7.99.4</ecNumber>
    </submittedName>
</protein>
<dbReference type="EC" id="1.7.99.4" evidence="12"/>
<dbReference type="PANTHER" id="PTHR43105">
    <property type="entry name" value="RESPIRATORY NITRATE REDUCTASE"/>
    <property type="match status" value="1"/>
</dbReference>
<organism evidence="12">
    <name type="scientific">hydrothermal vent metagenome</name>
    <dbReference type="NCBI Taxonomy" id="652676"/>
    <lineage>
        <taxon>unclassified sequences</taxon>
        <taxon>metagenomes</taxon>
        <taxon>ecological metagenomes</taxon>
    </lineage>
</organism>
<dbReference type="GO" id="GO:0051539">
    <property type="term" value="F:4 iron, 4 sulfur cluster binding"/>
    <property type="evidence" value="ECO:0007669"/>
    <property type="project" value="UniProtKB-KW"/>
</dbReference>
<evidence type="ECO:0000256" key="8">
    <source>
        <dbReference type="ARBA" id="ARBA00023004"/>
    </source>
</evidence>
<dbReference type="CDD" id="cd02754">
    <property type="entry name" value="MopB_Nitrate-R-NapA-like"/>
    <property type="match status" value="1"/>
</dbReference>
<dbReference type="EMBL" id="UOFT01000008">
    <property type="protein sequence ID" value="VAW91298.1"/>
    <property type="molecule type" value="Genomic_DNA"/>
</dbReference>
<reference evidence="12" key="1">
    <citation type="submission" date="2018-06" db="EMBL/GenBank/DDBJ databases">
        <authorList>
            <person name="Zhirakovskaya E."/>
        </authorList>
    </citation>
    <scope>NUCLEOTIDE SEQUENCE</scope>
</reference>
<dbReference type="Pfam" id="PF01568">
    <property type="entry name" value="Molydop_binding"/>
    <property type="match status" value="1"/>
</dbReference>
<dbReference type="InterPro" id="IPR006657">
    <property type="entry name" value="MoPterin_dinucl-bd_dom"/>
</dbReference>
<dbReference type="GO" id="GO:0042128">
    <property type="term" value="P:nitrate assimilation"/>
    <property type="evidence" value="ECO:0007669"/>
    <property type="project" value="UniProtKB-KW"/>
</dbReference>
<dbReference type="InterPro" id="IPR009010">
    <property type="entry name" value="Asp_de-COase-like_dom_sf"/>
</dbReference>
<evidence type="ECO:0000256" key="4">
    <source>
        <dbReference type="ARBA" id="ARBA00022485"/>
    </source>
</evidence>